<gene>
    <name evidence="2" type="ORF">ATL40_2517</name>
</gene>
<dbReference type="Proteomes" id="UP000224915">
    <property type="component" value="Unassembled WGS sequence"/>
</dbReference>
<dbReference type="InterPro" id="IPR036390">
    <property type="entry name" value="WH_DNA-bd_sf"/>
</dbReference>
<dbReference type="EMBL" id="PDJD01000001">
    <property type="protein sequence ID" value="PFG20901.1"/>
    <property type="molecule type" value="Genomic_DNA"/>
</dbReference>
<dbReference type="Gene3D" id="1.10.10.10">
    <property type="entry name" value="Winged helix-like DNA-binding domain superfamily/Winged helix DNA-binding domain"/>
    <property type="match status" value="1"/>
</dbReference>
<dbReference type="PANTHER" id="PTHR43252:SF6">
    <property type="entry name" value="NEGATIVE TRANSCRIPTION REGULATOR PADR"/>
    <property type="match status" value="1"/>
</dbReference>
<comment type="caution">
    <text evidence="2">The sequence shown here is derived from an EMBL/GenBank/DDBJ whole genome shotgun (WGS) entry which is preliminary data.</text>
</comment>
<evidence type="ECO:0000313" key="3">
    <source>
        <dbReference type="Proteomes" id="UP000224915"/>
    </source>
</evidence>
<organism evidence="2 3">
    <name type="scientific">Serinibacter salmoneus</name>
    <dbReference type="NCBI Taxonomy" id="556530"/>
    <lineage>
        <taxon>Bacteria</taxon>
        <taxon>Bacillati</taxon>
        <taxon>Actinomycetota</taxon>
        <taxon>Actinomycetes</taxon>
        <taxon>Micrococcales</taxon>
        <taxon>Beutenbergiaceae</taxon>
        <taxon>Serinibacter</taxon>
    </lineage>
</organism>
<feature type="domain" description="Transcription regulator PadR N-terminal" evidence="1">
    <location>
        <begin position="3"/>
        <end position="76"/>
    </location>
</feature>
<evidence type="ECO:0000313" key="2">
    <source>
        <dbReference type="EMBL" id="PFG20901.1"/>
    </source>
</evidence>
<reference evidence="2 3" key="1">
    <citation type="submission" date="2017-10" db="EMBL/GenBank/DDBJ databases">
        <title>Sequencing the genomes of 1000 actinobacteria strains.</title>
        <authorList>
            <person name="Klenk H.-P."/>
        </authorList>
    </citation>
    <scope>NUCLEOTIDE SEQUENCE [LARGE SCALE GENOMIC DNA]</scope>
    <source>
        <strain evidence="2 3">DSM 21801</strain>
    </source>
</reference>
<name>A0A2A9D3E1_9MICO</name>
<accession>A0A2A9D3E1</accession>
<dbReference type="PANTHER" id="PTHR43252">
    <property type="entry name" value="TRANSCRIPTIONAL REGULATOR YQJI"/>
    <property type="match status" value="1"/>
</dbReference>
<dbReference type="InterPro" id="IPR005149">
    <property type="entry name" value="Tscrpt_reg_PadR_N"/>
</dbReference>
<dbReference type="Pfam" id="PF03551">
    <property type="entry name" value="PadR"/>
    <property type="match status" value="1"/>
</dbReference>
<dbReference type="SUPFAM" id="SSF46785">
    <property type="entry name" value="Winged helix' DNA-binding domain"/>
    <property type="match status" value="1"/>
</dbReference>
<dbReference type="AlphaFoldDB" id="A0A2A9D3E1"/>
<proteinExistence type="predicted"/>
<evidence type="ECO:0000259" key="1">
    <source>
        <dbReference type="Pfam" id="PF03551"/>
    </source>
</evidence>
<protein>
    <submittedName>
        <fullName evidence="2">PadR family transcriptional regulator</fullName>
    </submittedName>
</protein>
<keyword evidence="3" id="KW-1185">Reference proteome</keyword>
<dbReference type="InterPro" id="IPR036388">
    <property type="entry name" value="WH-like_DNA-bd_sf"/>
</dbReference>
<sequence>MSLLGLLDAGSTHGFALKRRYDGLLGHGRELRFGQVYATLARLERDGLAGGVGLEPGEGADRKVYAITPDGVAELDRWLSTPNLPSGRPSELFTRVVLALASGRPVNQILDSQREVYLSRMRELTGSRHAGDVVDRITSDFEMAHLQADLRWIELAGARLSDLEAGVTTVMAKGD</sequence>